<organism evidence="3 4">
    <name type="scientific">Cucumis melo</name>
    <name type="common">Muskmelon</name>
    <dbReference type="NCBI Taxonomy" id="3656"/>
    <lineage>
        <taxon>Eukaryota</taxon>
        <taxon>Viridiplantae</taxon>
        <taxon>Streptophyta</taxon>
        <taxon>Embryophyta</taxon>
        <taxon>Tracheophyta</taxon>
        <taxon>Spermatophyta</taxon>
        <taxon>Magnoliopsida</taxon>
        <taxon>eudicotyledons</taxon>
        <taxon>Gunneridae</taxon>
        <taxon>Pentapetalae</taxon>
        <taxon>rosids</taxon>
        <taxon>fabids</taxon>
        <taxon>Cucurbitales</taxon>
        <taxon>Cucurbitaceae</taxon>
        <taxon>Benincaseae</taxon>
        <taxon>Cucumis</taxon>
    </lineage>
</organism>
<evidence type="ECO:0000313" key="4">
    <source>
        <dbReference type="RefSeq" id="XP_008454564.2"/>
    </source>
</evidence>
<keyword evidence="1" id="KW-0677">Repeat</keyword>
<gene>
    <name evidence="4" type="primary">LOC103494956</name>
</gene>
<dbReference type="Pfam" id="PF13041">
    <property type="entry name" value="PPR_2"/>
    <property type="match status" value="1"/>
</dbReference>
<dbReference type="FunCoup" id="A0A1S3C047">
    <property type="interactions" value="1021"/>
</dbReference>
<dbReference type="InParanoid" id="A0A1S3C047"/>
<dbReference type="Pfam" id="PF01535">
    <property type="entry name" value="PPR"/>
    <property type="match status" value="2"/>
</dbReference>
<dbReference type="eggNOG" id="KOG4197">
    <property type="taxonomic scope" value="Eukaryota"/>
</dbReference>
<accession>A0A1S3C047</accession>
<dbReference type="InterPro" id="IPR011990">
    <property type="entry name" value="TPR-like_helical_dom_sf"/>
</dbReference>
<protein>
    <submittedName>
        <fullName evidence="4">Pentatricopeptide repeat-containing protein At4g04790, mitochondrial-like</fullName>
    </submittedName>
</protein>
<dbReference type="Gene3D" id="1.25.40.10">
    <property type="entry name" value="Tetratricopeptide repeat domain"/>
    <property type="match status" value="2"/>
</dbReference>
<evidence type="ECO:0000256" key="2">
    <source>
        <dbReference type="PROSITE-ProRule" id="PRU00708"/>
    </source>
</evidence>
<dbReference type="InterPro" id="IPR002885">
    <property type="entry name" value="PPR_rpt"/>
</dbReference>
<dbReference type="PROSITE" id="PS51375">
    <property type="entry name" value="PPR"/>
    <property type="match status" value="1"/>
</dbReference>
<evidence type="ECO:0000256" key="1">
    <source>
        <dbReference type="ARBA" id="ARBA00022737"/>
    </source>
</evidence>
<proteinExistence type="predicted"/>
<keyword evidence="3" id="KW-1185">Reference proteome</keyword>
<dbReference type="KEGG" id="cmo:103494956"/>
<dbReference type="RefSeq" id="XP_008454564.2">
    <property type="nucleotide sequence ID" value="XM_008456342.3"/>
</dbReference>
<evidence type="ECO:0000313" key="3">
    <source>
        <dbReference type="Proteomes" id="UP001652600"/>
    </source>
</evidence>
<sequence>MRSKSKQLSSLFRSAIKAAKSSKNPQDAALQNNVSTIDPLSLSTSLYNAIYKRSVNSPTFKKLPQNPNSDVQFPALILEESSDSGDSVKHLTEAISSVLCEGSSVRSPEAQGNCVEKSLEKLLDIPWFSIKTNHSLTLHHKEISWERKQKWVLKNTQSDRFRRLVRSCADRLGSDVTLEVFGKLGRETGVKEYDALVGICLEKAKASNDVEVVLGQIGKVYQIFKSMKEQGFSLEDGTYGPVLACLIDMDMMEEFNFFCEAIKDGNPGSISRLGYYKMLFYIKINDEEKVQELCYRATVDDGVDKFSLQENYLLALCESEQTKQLLQMLEVIDITKLSTTVVAPIIFKCLGRLSLHTFAEKLLLAFKTSGNGADDISYLICNYAVSIPNLAIEDVVSKFKSMHFELVINPSSASYDKLICYCCGLFKVHMALDIANEMCDADFTPSTHVLHSILHALDEGCEYNLVHQVYSLIRRHNLKPDSETLRGMISLNVKMKDFKGAYDMLKESEKMNIIPTANLYNAIMAGYFREKNTSDGFMVLKQMELADVKPDSKTFSYLISNCECEEDIIKYYEELKSSGVQATKHVFMALINAYAAHGQFEKAKQVISDEGIPVKNWNEVRCVLVSALASNGQTADALKIYDEMKQAECDLDCKAVFSLIEHYPFDGPLNRMLQLLGDLHHDLNGWITCCSKIILFSIKHNDLSSTVDLLKQLSYRCTNDEAIMGMTFDEVFSLIADSEPTYLEIGLQLLKFIKNDLGLSPPRRCLDFLLGACANAKDAESSRLIWKEYENAGLLYNTISYLRMYQALLASGDSKSAKILLGKIPKEDADVCCIIKGCKRVYYSRAKKKKLLKMSINK</sequence>
<feature type="repeat" description="PPR" evidence="2">
    <location>
        <begin position="516"/>
        <end position="550"/>
    </location>
</feature>
<reference evidence="4" key="1">
    <citation type="submission" date="2025-08" db="UniProtKB">
        <authorList>
            <consortium name="RefSeq"/>
        </authorList>
    </citation>
    <scope>IDENTIFICATION</scope>
    <source>
        <tissue evidence="4">Stem</tissue>
    </source>
</reference>
<dbReference type="NCBIfam" id="TIGR00756">
    <property type="entry name" value="PPR"/>
    <property type="match status" value="2"/>
</dbReference>
<dbReference type="PANTHER" id="PTHR47262:SF1">
    <property type="entry name" value="OS02G0132600 PROTEIN"/>
    <property type="match status" value="1"/>
</dbReference>
<dbReference type="Proteomes" id="UP001652600">
    <property type="component" value="Chromosome 4"/>
</dbReference>
<dbReference type="GeneID" id="103494956"/>
<dbReference type="PANTHER" id="PTHR47262">
    <property type="entry name" value="OS02G0132600 PROTEIN"/>
    <property type="match status" value="1"/>
</dbReference>
<dbReference type="AlphaFoldDB" id="A0A1S3C047"/>
<name>A0A1S3C047_CUCME</name>